<evidence type="ECO:0000313" key="3">
    <source>
        <dbReference type="Proteomes" id="UP000077051"/>
    </source>
</evidence>
<feature type="region of interest" description="Disordered" evidence="1">
    <location>
        <begin position="349"/>
        <end position="370"/>
    </location>
</feature>
<feature type="compositionally biased region" description="Polar residues" evidence="1">
    <location>
        <begin position="121"/>
        <end position="142"/>
    </location>
</feature>
<feature type="region of interest" description="Disordered" evidence="1">
    <location>
        <begin position="260"/>
        <end position="282"/>
    </location>
</feature>
<feature type="compositionally biased region" description="Polar residues" evidence="1">
    <location>
        <begin position="152"/>
        <end position="163"/>
    </location>
</feature>
<dbReference type="AlphaFoldDB" id="A0A162RTG9"/>
<dbReference type="VEuPathDB" id="FungiDB:MUCCIDRAFT_76469"/>
<reference evidence="2 3" key="1">
    <citation type="submission" date="2015-06" db="EMBL/GenBank/DDBJ databases">
        <title>Expansion of signal transduction pathways in fungi by whole-genome duplication.</title>
        <authorList>
            <consortium name="DOE Joint Genome Institute"/>
            <person name="Corrochano L.M."/>
            <person name="Kuo A."/>
            <person name="Marcet-Houben M."/>
            <person name="Polaino S."/>
            <person name="Salamov A."/>
            <person name="Villalobos J.M."/>
            <person name="Alvarez M.I."/>
            <person name="Avalos J."/>
            <person name="Benito E.P."/>
            <person name="Benoit I."/>
            <person name="Burger G."/>
            <person name="Camino L.P."/>
            <person name="Canovas D."/>
            <person name="Cerda-Olmedo E."/>
            <person name="Cheng J.-F."/>
            <person name="Dominguez A."/>
            <person name="Elias M."/>
            <person name="Eslava A.P."/>
            <person name="Glaser F."/>
            <person name="Grimwood J."/>
            <person name="Gutierrez G."/>
            <person name="Heitman J."/>
            <person name="Henrissat B."/>
            <person name="Iturriaga E.A."/>
            <person name="Lang B.F."/>
            <person name="Lavin J.L."/>
            <person name="Lee S."/>
            <person name="Li W."/>
            <person name="Lindquist E."/>
            <person name="Lopez-Garcia S."/>
            <person name="Luque E.M."/>
            <person name="Marcos A.T."/>
            <person name="Martin J."/>
            <person name="Mccluskey K."/>
            <person name="Medina H.R."/>
            <person name="Miralles-Duran A."/>
            <person name="Miyazaki A."/>
            <person name="Munoz-Torres E."/>
            <person name="Oguiza J.A."/>
            <person name="Ohm R."/>
            <person name="Olmedo M."/>
            <person name="Orejas M."/>
            <person name="Ortiz-Castellanos L."/>
            <person name="Pisabarro A.G."/>
            <person name="Rodriguez-Romero J."/>
            <person name="Ruiz-Herrera J."/>
            <person name="Ruiz-Vazquez R."/>
            <person name="Sanz C."/>
            <person name="Schackwitz W."/>
            <person name="Schmutz J."/>
            <person name="Shahriari M."/>
            <person name="Shelest E."/>
            <person name="Silva-Franco F."/>
            <person name="Soanes D."/>
            <person name="Syed K."/>
            <person name="Tagua V.G."/>
            <person name="Talbot N.J."/>
            <person name="Thon M."/>
            <person name="De Vries R.P."/>
            <person name="Wiebenga A."/>
            <person name="Yadav J.S."/>
            <person name="Braun E.L."/>
            <person name="Baker S."/>
            <person name="Garre V."/>
            <person name="Horwitz B."/>
            <person name="Torres-Martinez S."/>
            <person name="Idnurm A."/>
            <person name="Herrera-Estrella A."/>
            <person name="Gabaldon T."/>
            <person name="Grigoriev I.V."/>
        </authorList>
    </citation>
    <scope>NUCLEOTIDE SEQUENCE [LARGE SCALE GENOMIC DNA]</scope>
    <source>
        <strain evidence="2 3">CBS 277.49</strain>
    </source>
</reference>
<evidence type="ECO:0000256" key="1">
    <source>
        <dbReference type="SAM" id="MobiDB-lite"/>
    </source>
</evidence>
<accession>A0A162RTG9</accession>
<evidence type="ECO:0000313" key="2">
    <source>
        <dbReference type="EMBL" id="OAD08639.1"/>
    </source>
</evidence>
<feature type="region of interest" description="Disordered" evidence="1">
    <location>
        <begin position="117"/>
        <end position="163"/>
    </location>
</feature>
<dbReference type="EMBL" id="AMYB01000001">
    <property type="protein sequence ID" value="OAD08639.1"/>
    <property type="molecule type" value="Genomic_DNA"/>
</dbReference>
<dbReference type="OrthoDB" id="2280018at2759"/>
<feature type="region of interest" description="Disordered" evidence="1">
    <location>
        <begin position="210"/>
        <end position="241"/>
    </location>
</feature>
<gene>
    <name evidence="2" type="ORF">MUCCIDRAFT_76469</name>
</gene>
<feature type="compositionally biased region" description="Polar residues" evidence="1">
    <location>
        <begin position="359"/>
        <end position="370"/>
    </location>
</feature>
<name>A0A162RTG9_MUCCL</name>
<organism evidence="2 3">
    <name type="scientific">Mucor lusitanicus CBS 277.49</name>
    <dbReference type="NCBI Taxonomy" id="747725"/>
    <lineage>
        <taxon>Eukaryota</taxon>
        <taxon>Fungi</taxon>
        <taxon>Fungi incertae sedis</taxon>
        <taxon>Mucoromycota</taxon>
        <taxon>Mucoromycotina</taxon>
        <taxon>Mucoromycetes</taxon>
        <taxon>Mucorales</taxon>
        <taxon>Mucorineae</taxon>
        <taxon>Mucoraceae</taxon>
        <taxon>Mucor</taxon>
    </lineage>
</organism>
<feature type="compositionally biased region" description="Low complexity" evidence="1">
    <location>
        <begin position="213"/>
        <end position="239"/>
    </location>
</feature>
<protein>
    <submittedName>
        <fullName evidence="2">Uncharacterized protein</fullName>
    </submittedName>
</protein>
<sequence>MFNTIRQYLAQNYQLGSNSSDNYQYRDNWRQQRNHHVGNWLADMAANQHQPFYEKDNRQHFWSRSRKKKQYFDPTRQQAFDDSMYFRNGYHNQGRLKNKSSHKSLSSLFHRHRDEDDYDQNHYQQENGGLGSQYTSRTSPKSSYRRQRHHSLPSSSKNPLQHQQPFMNGAMQYNNGLHPVMDIGLPVLTAAATAAGNQLGGMLVGNGGGGLGNPLLPQHHHQQLQQQQMLQQQQQQQQPYYNRQSMPMQGQQHYANGMFDQYSQRGPYDGSPPQSQHHSDRHHFSSLFGRHHKNRSRHHYELDHQSMDTSPYSNSYHSPEQQHALNYYHQQQQQHHAYPYVNARFGANGGGRGGMNGNYPLQNNNPKRHG</sequence>
<comment type="caution">
    <text evidence="2">The sequence shown here is derived from an EMBL/GenBank/DDBJ whole genome shotgun (WGS) entry which is preliminary data.</text>
</comment>
<dbReference type="Proteomes" id="UP000077051">
    <property type="component" value="Unassembled WGS sequence"/>
</dbReference>
<keyword evidence="3" id="KW-1185">Reference proteome</keyword>
<proteinExistence type="predicted"/>